<evidence type="ECO:0008006" key="8">
    <source>
        <dbReference type="Google" id="ProtNLM"/>
    </source>
</evidence>
<organism evidence="6 7">
    <name type="scientific">candidate division WOR-1 bacterium RIFOXYB2_FULL_36_35</name>
    <dbReference type="NCBI Taxonomy" id="1802578"/>
    <lineage>
        <taxon>Bacteria</taxon>
        <taxon>Bacillati</taxon>
        <taxon>Saganbacteria</taxon>
    </lineage>
</organism>
<evidence type="ECO:0000256" key="1">
    <source>
        <dbReference type="ARBA" id="ARBA00004127"/>
    </source>
</evidence>
<evidence type="ECO:0000256" key="4">
    <source>
        <dbReference type="ARBA" id="ARBA00023136"/>
    </source>
</evidence>
<dbReference type="Pfam" id="PF04191">
    <property type="entry name" value="PEMT"/>
    <property type="match status" value="1"/>
</dbReference>
<evidence type="ECO:0000313" key="6">
    <source>
        <dbReference type="EMBL" id="OGC13577.1"/>
    </source>
</evidence>
<dbReference type="GO" id="GO:0016740">
    <property type="term" value="F:transferase activity"/>
    <property type="evidence" value="ECO:0007669"/>
    <property type="project" value="UniProtKB-ARBA"/>
</dbReference>
<gene>
    <name evidence="6" type="ORF">A2290_08085</name>
</gene>
<name>A0A1F4RZK8_UNCSA</name>
<feature type="transmembrane region" description="Helical" evidence="5">
    <location>
        <begin position="6"/>
        <end position="29"/>
    </location>
</feature>
<evidence type="ECO:0000313" key="7">
    <source>
        <dbReference type="Proteomes" id="UP000177905"/>
    </source>
</evidence>
<dbReference type="AlphaFoldDB" id="A0A1F4RZK8"/>
<sequence>MNSKDLKFILAPFGVAVGISFFTLIYIFITRKLGITNLHQTLYFMPKYVLTMVGILSIITFLPIFLLSVYFLGRRGAVGQSPTLMTNGIYKYVRNPMYSGMSFTLFGLGVLFNKTAVVLTGITWLCLTYFQCKREEKELTKRFGAQYISYKNNTPLYMPKIDLMLKDFFEKDTK</sequence>
<keyword evidence="2 5" id="KW-0812">Transmembrane</keyword>
<evidence type="ECO:0000256" key="2">
    <source>
        <dbReference type="ARBA" id="ARBA00022692"/>
    </source>
</evidence>
<dbReference type="EMBL" id="MEUA01000050">
    <property type="protein sequence ID" value="OGC13577.1"/>
    <property type="molecule type" value="Genomic_DNA"/>
</dbReference>
<comment type="subcellular location">
    <subcellularLocation>
        <location evidence="1">Endomembrane system</location>
        <topology evidence="1">Multi-pass membrane protein</topology>
    </subcellularLocation>
</comment>
<dbReference type="Proteomes" id="UP000177905">
    <property type="component" value="Unassembled WGS sequence"/>
</dbReference>
<keyword evidence="3 5" id="KW-1133">Transmembrane helix</keyword>
<keyword evidence="4 5" id="KW-0472">Membrane</keyword>
<evidence type="ECO:0000256" key="5">
    <source>
        <dbReference type="SAM" id="Phobius"/>
    </source>
</evidence>
<evidence type="ECO:0000256" key="3">
    <source>
        <dbReference type="ARBA" id="ARBA00022989"/>
    </source>
</evidence>
<dbReference type="InterPro" id="IPR007318">
    <property type="entry name" value="Phopholipid_MeTrfase"/>
</dbReference>
<proteinExistence type="predicted"/>
<reference evidence="6 7" key="1">
    <citation type="journal article" date="2016" name="Nat. Commun.">
        <title>Thousands of microbial genomes shed light on interconnected biogeochemical processes in an aquifer system.</title>
        <authorList>
            <person name="Anantharaman K."/>
            <person name="Brown C.T."/>
            <person name="Hug L.A."/>
            <person name="Sharon I."/>
            <person name="Castelle C.J."/>
            <person name="Probst A.J."/>
            <person name="Thomas B.C."/>
            <person name="Singh A."/>
            <person name="Wilkins M.J."/>
            <person name="Karaoz U."/>
            <person name="Brodie E.L."/>
            <person name="Williams K.H."/>
            <person name="Hubbard S.S."/>
            <person name="Banfield J.F."/>
        </authorList>
    </citation>
    <scope>NUCLEOTIDE SEQUENCE [LARGE SCALE GENOMIC DNA]</scope>
</reference>
<dbReference type="PANTHER" id="PTHR12714">
    <property type="entry name" value="PROTEIN-S ISOPRENYLCYSTEINE O-METHYLTRANSFERASE"/>
    <property type="match status" value="1"/>
</dbReference>
<dbReference type="Gene3D" id="1.20.120.1630">
    <property type="match status" value="1"/>
</dbReference>
<dbReference type="GO" id="GO:0012505">
    <property type="term" value="C:endomembrane system"/>
    <property type="evidence" value="ECO:0007669"/>
    <property type="project" value="UniProtKB-SubCell"/>
</dbReference>
<dbReference type="PANTHER" id="PTHR12714:SF9">
    <property type="entry name" value="PROTEIN-S-ISOPRENYLCYSTEINE O-METHYLTRANSFERASE"/>
    <property type="match status" value="1"/>
</dbReference>
<comment type="caution">
    <text evidence="6">The sequence shown here is derived from an EMBL/GenBank/DDBJ whole genome shotgun (WGS) entry which is preliminary data.</text>
</comment>
<protein>
    <recommendedName>
        <fullName evidence="8">Isoprenylcysteine carboxylmethyltransferase family protein</fullName>
    </recommendedName>
</protein>
<accession>A0A1F4RZK8</accession>
<feature type="transmembrane region" description="Helical" evidence="5">
    <location>
        <begin position="103"/>
        <end position="127"/>
    </location>
</feature>
<feature type="transmembrane region" description="Helical" evidence="5">
    <location>
        <begin position="49"/>
        <end position="72"/>
    </location>
</feature>